<dbReference type="AlphaFoldDB" id="A0A1H8KXC1"/>
<dbReference type="RefSeq" id="WP_139194076.1">
    <property type="nucleotide sequence ID" value="NZ_FOCO01000036.1"/>
</dbReference>
<dbReference type="OrthoDB" id="7872277at2"/>
<protein>
    <submittedName>
        <fullName evidence="1">Uncharacterized protein</fullName>
    </submittedName>
</protein>
<accession>A0A1H8KXC1</accession>
<evidence type="ECO:0000313" key="2">
    <source>
        <dbReference type="Proteomes" id="UP000183002"/>
    </source>
</evidence>
<keyword evidence="2" id="KW-1185">Reference proteome</keyword>
<name>A0A1H8KXC1_9RHOB</name>
<proteinExistence type="predicted"/>
<dbReference type="Proteomes" id="UP000183002">
    <property type="component" value="Unassembled WGS sequence"/>
</dbReference>
<gene>
    <name evidence="1" type="ORF">SAMN05216227_103617</name>
</gene>
<reference evidence="1 2" key="1">
    <citation type="submission" date="2016-10" db="EMBL/GenBank/DDBJ databases">
        <authorList>
            <person name="de Groot N.N."/>
        </authorList>
    </citation>
    <scope>NUCLEOTIDE SEQUENCE [LARGE SCALE GENOMIC DNA]</scope>
    <source>
        <strain evidence="1 2">CGMCC 1.10836</strain>
    </source>
</reference>
<evidence type="ECO:0000313" key="1">
    <source>
        <dbReference type="EMBL" id="SEN97544.1"/>
    </source>
</evidence>
<organism evidence="1 2">
    <name type="scientific">Pseudorhodobacter antarcticus</name>
    <dbReference type="NCBI Taxonomy" id="1077947"/>
    <lineage>
        <taxon>Bacteria</taxon>
        <taxon>Pseudomonadati</taxon>
        <taxon>Pseudomonadota</taxon>
        <taxon>Alphaproteobacteria</taxon>
        <taxon>Rhodobacterales</taxon>
        <taxon>Paracoccaceae</taxon>
        <taxon>Pseudorhodobacter</taxon>
    </lineage>
</organism>
<dbReference type="EMBL" id="FOCO01000036">
    <property type="protein sequence ID" value="SEN97544.1"/>
    <property type="molecule type" value="Genomic_DNA"/>
</dbReference>
<dbReference type="STRING" id="1077947.SAMN05216227_103617"/>
<sequence length="201" mass="23143">MTADFKRVEKLTVVLKRLRDGENVQNRQLRTLLGVDGYARFVDDWRVQQEIRKDLKNKPDIIVEYEKHLKQAVFTYSKAESASRRGRKVTAKKLFAAADTQFERLVEFLSDHIKGDGTLEMWFDRSVHFDANNSPSSSADDFPCVVTSRSLRNIGGSFLAVKRTINEVKIDVVEQEIYRLTHDQVDELALLAARKIALRML</sequence>